<protein>
    <submittedName>
        <fullName evidence="1">Uncharacterized protein</fullName>
    </submittedName>
</protein>
<comment type="caution">
    <text evidence="1">The sequence shown here is derived from an EMBL/GenBank/DDBJ whole genome shotgun (WGS) entry which is preliminary data.</text>
</comment>
<gene>
    <name evidence="1" type="ORF">PC115_g19376</name>
    <name evidence="2" type="ORF">PC117_g21583</name>
</gene>
<name>A0A8T1AZQ5_9STRA</name>
<organism evidence="1 3">
    <name type="scientific">Phytophthora cactorum</name>
    <dbReference type="NCBI Taxonomy" id="29920"/>
    <lineage>
        <taxon>Eukaryota</taxon>
        <taxon>Sar</taxon>
        <taxon>Stramenopiles</taxon>
        <taxon>Oomycota</taxon>
        <taxon>Peronosporomycetes</taxon>
        <taxon>Peronosporales</taxon>
        <taxon>Peronosporaceae</taxon>
        <taxon>Phytophthora</taxon>
    </lineage>
</organism>
<dbReference type="Proteomes" id="UP000774804">
    <property type="component" value="Unassembled WGS sequence"/>
</dbReference>
<dbReference type="AlphaFoldDB" id="A0A8T1AZQ5"/>
<dbReference type="EMBL" id="RCMI01001095">
    <property type="protein sequence ID" value="KAG2890839.1"/>
    <property type="molecule type" value="Genomic_DNA"/>
</dbReference>
<accession>A0A8T1AZQ5</accession>
<sequence>MWYTKKNYAKFYWICINAVLPFVYTAASHTIELDCVYIVEAHGKRTASTSNKSEAEALDLVEPEAASSNELEKAKAVVGSHAPTTEVAATAGVFETVLGWDEQDHVWWAST</sequence>
<evidence type="ECO:0000313" key="3">
    <source>
        <dbReference type="Proteomes" id="UP000774804"/>
    </source>
</evidence>
<dbReference type="VEuPathDB" id="FungiDB:PC110_g19727"/>
<proteinExistence type="predicted"/>
<evidence type="ECO:0000313" key="2">
    <source>
        <dbReference type="EMBL" id="KAG2902046.1"/>
    </source>
</evidence>
<dbReference type="Proteomes" id="UP000736787">
    <property type="component" value="Unassembled WGS sequence"/>
</dbReference>
<dbReference type="EMBL" id="RCMK01001103">
    <property type="protein sequence ID" value="KAG2902046.1"/>
    <property type="molecule type" value="Genomic_DNA"/>
</dbReference>
<evidence type="ECO:0000313" key="1">
    <source>
        <dbReference type="EMBL" id="KAG2890839.1"/>
    </source>
</evidence>
<reference evidence="1" key="1">
    <citation type="submission" date="2018-10" db="EMBL/GenBank/DDBJ databases">
        <title>Effector identification in a new, highly contiguous assembly of the strawberry crown rot pathogen Phytophthora cactorum.</title>
        <authorList>
            <person name="Armitage A.D."/>
            <person name="Nellist C.F."/>
            <person name="Bates H."/>
            <person name="Vickerstaff R.J."/>
            <person name="Harrison R.J."/>
        </authorList>
    </citation>
    <scope>NUCLEOTIDE SEQUENCE</scope>
    <source>
        <strain evidence="1">4032</strain>
        <strain evidence="2">4040</strain>
    </source>
</reference>